<proteinExistence type="predicted"/>
<accession>A0A9W6KF54</accession>
<evidence type="ECO:0000313" key="3">
    <source>
        <dbReference type="Proteomes" id="UP001143480"/>
    </source>
</evidence>
<evidence type="ECO:0000313" key="2">
    <source>
        <dbReference type="EMBL" id="GLK98909.1"/>
    </source>
</evidence>
<sequence length="435" mass="48727">MSGRGEELPRPLTRSRPTPGDVEHSVSSDLTELVDRLRRDRRAHPYRGRREYSLAARELGDRCTGLIEAGSAATVVPVLRKAVDRMTTALMYMDDSSGVVGDDLQQIMDLYARACVASPPPPKSLAGWLVKLECDGPGWPRIRLRDFASALGAKGLAEVDRLVAERAEVADPDSWTGQFAIRDLRQQLAEVSGDVDRYVRVLAEHLESAVQYQRIVDVLRSSGRVAEAIDWAQRGLKDKAGWPHTEELRDTLVDLLLDHGGEAEALAVRRAEFERHPTLTAFRQWTRTSAHVGATDPTSSAIKHLRQRVAERPAYLSELVDVLAATGAHDEAWTAANTDPNQFGRQRWIALLEQRRTTDPRDVIMPYQHVIEAQVNDSGDKQRYRGALPLLDALEQACEAAEQRDAFTTFLADFRDRHRRRPTLIKTLDSAGFYQ</sequence>
<dbReference type="EMBL" id="BSFP01000002">
    <property type="protein sequence ID" value="GLK98909.1"/>
    <property type="molecule type" value="Genomic_DNA"/>
</dbReference>
<evidence type="ECO:0000256" key="1">
    <source>
        <dbReference type="SAM" id="MobiDB-lite"/>
    </source>
</evidence>
<comment type="caution">
    <text evidence="2">The sequence shown here is derived from an EMBL/GenBank/DDBJ whole genome shotgun (WGS) entry which is preliminary data.</text>
</comment>
<keyword evidence="3" id="KW-1185">Reference proteome</keyword>
<gene>
    <name evidence="2" type="ORF">GCM10017581_006500</name>
</gene>
<reference evidence="2" key="2">
    <citation type="submission" date="2023-01" db="EMBL/GenBank/DDBJ databases">
        <authorList>
            <person name="Sun Q."/>
            <person name="Evtushenko L."/>
        </authorList>
    </citation>
    <scope>NUCLEOTIDE SEQUENCE</scope>
    <source>
        <strain evidence="2">VKM Ac-1321</strain>
    </source>
</reference>
<reference evidence="2" key="1">
    <citation type="journal article" date="2014" name="Int. J. Syst. Evol. Microbiol.">
        <title>Complete genome sequence of Corynebacterium casei LMG S-19264T (=DSM 44701T), isolated from a smear-ripened cheese.</title>
        <authorList>
            <consortium name="US DOE Joint Genome Institute (JGI-PGF)"/>
            <person name="Walter F."/>
            <person name="Albersmeier A."/>
            <person name="Kalinowski J."/>
            <person name="Ruckert C."/>
        </authorList>
    </citation>
    <scope>NUCLEOTIDE SEQUENCE</scope>
    <source>
        <strain evidence="2">VKM Ac-1321</strain>
    </source>
</reference>
<dbReference type="Proteomes" id="UP001143480">
    <property type="component" value="Unassembled WGS sequence"/>
</dbReference>
<dbReference type="AlphaFoldDB" id="A0A9W6KF54"/>
<feature type="region of interest" description="Disordered" evidence="1">
    <location>
        <begin position="1"/>
        <end position="29"/>
    </location>
</feature>
<protein>
    <submittedName>
        <fullName evidence="2">Uncharacterized protein</fullName>
    </submittedName>
</protein>
<feature type="compositionally biased region" description="Low complexity" evidence="1">
    <location>
        <begin position="10"/>
        <end position="19"/>
    </location>
</feature>
<name>A0A9W6KF54_9ACTN</name>
<organism evidence="2 3">
    <name type="scientific">Dactylosporangium matsuzakiense</name>
    <dbReference type="NCBI Taxonomy" id="53360"/>
    <lineage>
        <taxon>Bacteria</taxon>
        <taxon>Bacillati</taxon>
        <taxon>Actinomycetota</taxon>
        <taxon>Actinomycetes</taxon>
        <taxon>Micromonosporales</taxon>
        <taxon>Micromonosporaceae</taxon>
        <taxon>Dactylosporangium</taxon>
    </lineage>
</organism>